<feature type="non-terminal residue" evidence="1">
    <location>
        <position position="107"/>
    </location>
</feature>
<proteinExistence type="predicted"/>
<dbReference type="EMBL" id="BARS01005314">
    <property type="protein sequence ID" value="GAF71480.1"/>
    <property type="molecule type" value="Genomic_DNA"/>
</dbReference>
<protein>
    <submittedName>
        <fullName evidence="1">Uncharacterized protein</fullName>
    </submittedName>
</protein>
<accession>X0T608</accession>
<comment type="caution">
    <text evidence="1">The sequence shown here is derived from an EMBL/GenBank/DDBJ whole genome shotgun (WGS) entry which is preliminary data.</text>
</comment>
<evidence type="ECO:0000313" key="1">
    <source>
        <dbReference type="EMBL" id="GAF71480.1"/>
    </source>
</evidence>
<organism evidence="1">
    <name type="scientific">marine sediment metagenome</name>
    <dbReference type="NCBI Taxonomy" id="412755"/>
    <lineage>
        <taxon>unclassified sequences</taxon>
        <taxon>metagenomes</taxon>
        <taxon>ecological metagenomes</taxon>
    </lineage>
</organism>
<reference evidence="1" key="1">
    <citation type="journal article" date="2014" name="Front. Microbiol.">
        <title>High frequency of phylogenetically diverse reductive dehalogenase-homologous genes in deep subseafloor sedimentary metagenomes.</title>
        <authorList>
            <person name="Kawai M."/>
            <person name="Futagami T."/>
            <person name="Toyoda A."/>
            <person name="Takaki Y."/>
            <person name="Nishi S."/>
            <person name="Hori S."/>
            <person name="Arai W."/>
            <person name="Tsubouchi T."/>
            <person name="Morono Y."/>
            <person name="Uchiyama I."/>
            <person name="Ito T."/>
            <person name="Fujiyama A."/>
            <person name="Inagaki F."/>
            <person name="Takami H."/>
        </authorList>
    </citation>
    <scope>NUCLEOTIDE SEQUENCE</scope>
    <source>
        <strain evidence="1">Expedition CK06-06</strain>
    </source>
</reference>
<dbReference type="AlphaFoldDB" id="X0T608"/>
<name>X0T608_9ZZZZ</name>
<gene>
    <name evidence="1" type="ORF">S01H1_10414</name>
</gene>
<sequence length="107" mass="12724">MSNFVDWKREKSLPDYEVLDKDYLKRLKLEPELVPCACGCGQLRLRYDKNGVERRYIQGHSLRGRKQSAEVLQKRREERIKKRQGNQPMIIRKIYDTLSINGSETVR</sequence>